<dbReference type="EMBL" id="JABEQB010000006">
    <property type="protein sequence ID" value="NNG66226.1"/>
    <property type="molecule type" value="Genomic_DNA"/>
</dbReference>
<dbReference type="Gene3D" id="2.170.120.12">
    <property type="entry name" value="DNA-directed RNA polymerase, insert domain"/>
    <property type="match status" value="1"/>
</dbReference>
<dbReference type="InterPro" id="IPR011262">
    <property type="entry name" value="DNA-dir_RNA_pol_insert"/>
</dbReference>
<reference evidence="15 17" key="2">
    <citation type="submission" date="2019-03" db="EMBL/GenBank/DDBJ databases">
        <title>Genomic Encyclopedia of Type Strains, Phase IV (KMG-IV): sequencing the most valuable type-strain genomes for metagenomic binning, comparative biology and taxonomic classification.</title>
        <authorList>
            <person name="Goeker M."/>
        </authorList>
    </citation>
    <scope>NUCLEOTIDE SEQUENCE [LARGE SCALE GENOMIC DNA]</scope>
    <source>
        <strain evidence="15 17">DSM 13054</strain>
    </source>
</reference>
<dbReference type="SUPFAM" id="SSF56553">
    <property type="entry name" value="Insert subdomain of RNA polymerase alpha subunit"/>
    <property type="match status" value="1"/>
</dbReference>
<dbReference type="NCBIfam" id="NF003516">
    <property type="entry name" value="PRK05182.2-2"/>
    <property type="match status" value="1"/>
</dbReference>
<dbReference type="SUPFAM" id="SSF55257">
    <property type="entry name" value="RBP11-like subunits of RNA polymerase"/>
    <property type="match status" value="1"/>
</dbReference>
<evidence type="ECO:0000256" key="3">
    <source>
        <dbReference type="ARBA" id="ARBA00015972"/>
    </source>
</evidence>
<comment type="subunit">
    <text evidence="11">Homodimer. The RNAP catalytic core consists of 2 alpha, 1 beta, 1 beta' and 1 omega subunit. When a sigma factor is associated with the core the holoenzyme is formed, which can initiate transcription.</text>
</comment>
<dbReference type="SMR" id="A0A117KVZ7"/>
<dbReference type="Gene3D" id="3.30.1360.10">
    <property type="entry name" value="RNA polymerase, RBP11-like subunit"/>
    <property type="match status" value="1"/>
</dbReference>
<dbReference type="FunFam" id="1.10.150.20:FF:000001">
    <property type="entry name" value="DNA-directed RNA polymerase subunit alpha"/>
    <property type="match status" value="1"/>
</dbReference>
<evidence type="ECO:0000313" key="15">
    <source>
        <dbReference type="EMBL" id="TCO56400.1"/>
    </source>
</evidence>
<dbReference type="NCBIfam" id="NF003519">
    <property type="entry name" value="PRK05182.2-5"/>
    <property type="match status" value="1"/>
</dbReference>
<dbReference type="RefSeq" id="WP_011026310.1">
    <property type="nucleotide sequence ID" value="NZ_DOLB01000122.1"/>
</dbReference>
<dbReference type="OMA" id="PIKNVKY"/>
<feature type="domain" description="DNA-directed RNA polymerase RpoA/D/Rpb3-type" evidence="12">
    <location>
        <begin position="20"/>
        <end position="227"/>
    </location>
</feature>
<dbReference type="Pfam" id="PF03118">
    <property type="entry name" value="RNA_pol_A_CTD"/>
    <property type="match status" value="1"/>
</dbReference>
<proteinExistence type="inferred from homology"/>
<comment type="caution">
    <text evidence="13">The sequence shown here is derived from an EMBL/GenBank/DDBJ whole genome shotgun (WGS) entry which is preliminary data.</text>
</comment>
<sequence>MFEIIEPKIEIVEQSEDGRYGKFVVEPLERGYGITLGNSLRRVLLSSIPGAAPKSVKIDGVLHEFSTLPGVKEDVVEIILNLKEVAVKLHSDEPVIGRIDVEGKGEVTAGHIKGGPELEILNPDHHIATLSDDGKIHMEIVFVKGKGYVPAEKNKEPNQPIGVIPVDSIFTPIRKVNYTVENTRVGHVTDYDKLTLEVWTNGTITPKEAVSMAADMLIKYFQKFISFTGEYKSPDVFVEKQEKKVEKPLDMTIEELDLSVRSYNCLKRAGINTVQELTQKTEEEMMKIRNLGKKSLEEVKQKLAALGLSLKNSDE</sequence>
<evidence type="ECO:0000313" key="18">
    <source>
        <dbReference type="Proteomes" id="UP000529861"/>
    </source>
</evidence>
<dbReference type="Pfam" id="PF01193">
    <property type="entry name" value="RNA_pol_L"/>
    <property type="match status" value="1"/>
</dbReference>
<evidence type="ECO:0000256" key="6">
    <source>
        <dbReference type="ARBA" id="ARBA00022695"/>
    </source>
</evidence>
<dbReference type="AlphaFoldDB" id="A0A117KVZ7"/>
<dbReference type="FunFam" id="2.170.120.12:FF:000001">
    <property type="entry name" value="DNA-directed RNA polymerase subunit alpha"/>
    <property type="match status" value="1"/>
</dbReference>
<comment type="similarity">
    <text evidence="1 11">Belongs to the RNA polymerase alpha chain family.</text>
</comment>
<dbReference type="Proteomes" id="UP000294886">
    <property type="component" value="Unassembled WGS sequence"/>
</dbReference>
<evidence type="ECO:0000256" key="9">
    <source>
        <dbReference type="ARBA" id="ARBA00033070"/>
    </source>
</evidence>
<evidence type="ECO:0000313" key="13">
    <source>
        <dbReference type="EMBL" id="HBT49807.1"/>
    </source>
</evidence>
<accession>A0A117KVZ7</accession>
<evidence type="ECO:0000256" key="10">
    <source>
        <dbReference type="ARBA" id="ARBA00048552"/>
    </source>
</evidence>
<dbReference type="CDD" id="cd06928">
    <property type="entry name" value="RNAP_alpha_NTD"/>
    <property type="match status" value="1"/>
</dbReference>
<dbReference type="GO" id="GO:0003899">
    <property type="term" value="F:DNA-directed RNA polymerase activity"/>
    <property type="evidence" value="ECO:0007669"/>
    <property type="project" value="UniProtKB-UniRule"/>
</dbReference>
<evidence type="ECO:0000256" key="5">
    <source>
        <dbReference type="ARBA" id="ARBA00022679"/>
    </source>
</evidence>
<protein>
    <recommendedName>
        <fullName evidence="3 11">DNA-directed RNA polymerase subunit alpha</fullName>
        <shortName evidence="11">RNAP subunit alpha</shortName>
        <ecNumber evidence="2 11">2.7.7.6</ecNumber>
    </recommendedName>
    <alternativeName>
        <fullName evidence="9 11">RNA polymerase subunit alpha</fullName>
    </alternativeName>
    <alternativeName>
        <fullName evidence="8 11">Transcriptase subunit alpha</fullName>
    </alternativeName>
</protein>
<evidence type="ECO:0000256" key="8">
    <source>
        <dbReference type="ARBA" id="ARBA00032524"/>
    </source>
</evidence>
<evidence type="ECO:0000256" key="4">
    <source>
        <dbReference type="ARBA" id="ARBA00022478"/>
    </source>
</evidence>
<keyword evidence="7 11" id="KW-0804">Transcription</keyword>
<dbReference type="EMBL" id="SLWU01000033">
    <property type="protein sequence ID" value="TCO56400.1"/>
    <property type="molecule type" value="Genomic_DNA"/>
</dbReference>
<evidence type="ECO:0000313" key="14">
    <source>
        <dbReference type="EMBL" id="NNG66226.1"/>
    </source>
</evidence>
<evidence type="ECO:0000313" key="17">
    <source>
        <dbReference type="Proteomes" id="UP000294886"/>
    </source>
</evidence>
<dbReference type="EMBL" id="DOLB01000122">
    <property type="protein sequence ID" value="HBT49807.1"/>
    <property type="molecule type" value="Genomic_DNA"/>
</dbReference>
<keyword evidence="4 11" id="KW-0240">DNA-directed RNA polymerase</keyword>
<dbReference type="GO" id="GO:0005737">
    <property type="term" value="C:cytoplasm"/>
    <property type="evidence" value="ECO:0007669"/>
    <property type="project" value="UniProtKB-ARBA"/>
</dbReference>
<dbReference type="Proteomes" id="UP000529861">
    <property type="component" value="Unassembled WGS sequence"/>
</dbReference>
<evidence type="ECO:0000256" key="1">
    <source>
        <dbReference type="ARBA" id="ARBA00007123"/>
    </source>
</evidence>
<dbReference type="SMART" id="SM00662">
    <property type="entry name" value="RPOLD"/>
    <property type="match status" value="1"/>
</dbReference>
<keyword evidence="5 11" id="KW-0808">Transferase</keyword>
<dbReference type="InterPro" id="IPR036603">
    <property type="entry name" value="RBP11-like"/>
</dbReference>
<evidence type="ECO:0000256" key="2">
    <source>
        <dbReference type="ARBA" id="ARBA00012418"/>
    </source>
</evidence>
<evidence type="ECO:0000259" key="12">
    <source>
        <dbReference type="SMART" id="SM00662"/>
    </source>
</evidence>
<dbReference type="InterPro" id="IPR011260">
    <property type="entry name" value="RNAP_asu_C"/>
</dbReference>
<reference evidence="14 18" key="3">
    <citation type="submission" date="2020-04" db="EMBL/GenBank/DDBJ databases">
        <title>Draft genome sequence of Caldanaerobacter sunterraneus. strain 1523vc isolated from Griffin hot spring, Kamchatka, Russia.</title>
        <authorList>
            <person name="Toshchakov S.V."/>
            <person name="Podosokorskaya O.A."/>
            <person name="Kublanov I.V."/>
            <person name="Korzhenkov A."/>
            <person name="Patrushev M.V."/>
        </authorList>
    </citation>
    <scope>NUCLEOTIDE SEQUENCE [LARGE SCALE GENOMIC DNA]</scope>
    <source>
        <strain evidence="14 18">1523vc</strain>
    </source>
</reference>
<dbReference type="InterPro" id="IPR011263">
    <property type="entry name" value="DNA-dir_RNA_pol_RpoA/D/Rpb3"/>
</dbReference>
<comment type="catalytic activity">
    <reaction evidence="10 11">
        <text>RNA(n) + a ribonucleoside 5'-triphosphate = RNA(n+1) + diphosphate</text>
        <dbReference type="Rhea" id="RHEA:21248"/>
        <dbReference type="Rhea" id="RHEA-COMP:14527"/>
        <dbReference type="Rhea" id="RHEA-COMP:17342"/>
        <dbReference type="ChEBI" id="CHEBI:33019"/>
        <dbReference type="ChEBI" id="CHEBI:61557"/>
        <dbReference type="ChEBI" id="CHEBI:140395"/>
        <dbReference type="EC" id="2.7.7.6"/>
    </reaction>
</comment>
<dbReference type="NCBIfam" id="NF003515">
    <property type="entry name" value="PRK05182.2-1"/>
    <property type="match status" value="1"/>
</dbReference>
<dbReference type="HAMAP" id="MF_00059">
    <property type="entry name" value="RNApol_bact_RpoA"/>
    <property type="match status" value="1"/>
</dbReference>
<dbReference type="InterPro" id="IPR011773">
    <property type="entry name" value="DNA-dir_RpoA"/>
</dbReference>
<dbReference type="Proteomes" id="UP000264445">
    <property type="component" value="Unassembled WGS sequence"/>
</dbReference>
<organism evidence="13 16">
    <name type="scientific">Caldanaerobacter subterraneus</name>
    <dbReference type="NCBI Taxonomy" id="911092"/>
    <lineage>
        <taxon>Bacteria</taxon>
        <taxon>Bacillati</taxon>
        <taxon>Bacillota</taxon>
        <taxon>Clostridia</taxon>
        <taxon>Thermoanaerobacterales</taxon>
        <taxon>Thermoanaerobacteraceae</taxon>
        <taxon>Caldanaerobacter</taxon>
    </lineage>
</organism>
<evidence type="ECO:0000256" key="11">
    <source>
        <dbReference type="HAMAP-Rule" id="MF_00059"/>
    </source>
</evidence>
<dbReference type="GO" id="GO:0003677">
    <property type="term" value="F:DNA binding"/>
    <property type="evidence" value="ECO:0007669"/>
    <property type="project" value="UniProtKB-UniRule"/>
</dbReference>
<dbReference type="GO" id="GO:0046983">
    <property type="term" value="F:protein dimerization activity"/>
    <property type="evidence" value="ECO:0007669"/>
    <property type="project" value="InterPro"/>
</dbReference>
<reference evidence="13 16" key="1">
    <citation type="journal article" date="2018" name="Nat. Biotechnol.">
        <title>A standardized bacterial taxonomy based on genome phylogeny substantially revises the tree of life.</title>
        <authorList>
            <person name="Parks D.H."/>
            <person name="Chuvochina M."/>
            <person name="Waite D.W."/>
            <person name="Rinke C."/>
            <person name="Skarshewski A."/>
            <person name="Chaumeil P.A."/>
            <person name="Hugenholtz P."/>
        </authorList>
    </citation>
    <scope>NUCLEOTIDE SEQUENCE [LARGE SCALE GENOMIC DNA]</scope>
    <source>
        <strain evidence="13">UBA12544</strain>
    </source>
</reference>
<comment type="domain">
    <text evidence="11">The N-terminal domain is essential for RNAP assembly and basal transcription, whereas the C-terminal domain is involved in interaction with transcriptional regulators and with upstream promoter elements.</text>
</comment>
<dbReference type="GO" id="GO:0000428">
    <property type="term" value="C:DNA-directed RNA polymerase complex"/>
    <property type="evidence" value="ECO:0007669"/>
    <property type="project" value="UniProtKB-KW"/>
</dbReference>
<gene>
    <name evidence="11" type="primary">rpoA</name>
    <name evidence="13" type="ORF">DEA61_08290</name>
    <name evidence="15" type="ORF">EV203_1339</name>
    <name evidence="14" type="ORF">HKI81_03100</name>
</gene>
<dbReference type="GO" id="GO:0006351">
    <property type="term" value="P:DNA-templated transcription"/>
    <property type="evidence" value="ECO:0007669"/>
    <property type="project" value="UniProtKB-UniRule"/>
</dbReference>
<feature type="region of interest" description="Alpha C-terminal domain (alpha-CTD)" evidence="11">
    <location>
        <begin position="246"/>
        <end position="315"/>
    </location>
</feature>
<dbReference type="Pfam" id="PF01000">
    <property type="entry name" value="RNA_pol_A_bac"/>
    <property type="match status" value="1"/>
</dbReference>
<dbReference type="SUPFAM" id="SSF47789">
    <property type="entry name" value="C-terminal domain of RNA polymerase alpha subunit"/>
    <property type="match status" value="1"/>
</dbReference>
<dbReference type="InterPro" id="IPR036643">
    <property type="entry name" value="RNApol_insert_sf"/>
</dbReference>
<feature type="region of interest" description="Alpha N-terminal domain (alpha-NTD)" evidence="11">
    <location>
        <begin position="1"/>
        <end position="239"/>
    </location>
</feature>
<dbReference type="EC" id="2.7.7.6" evidence="2 11"/>
<name>A0A117KVZ7_9THEO</name>
<comment type="function">
    <text evidence="11">DNA-dependent RNA polymerase catalyzes the transcription of DNA into RNA using the four ribonucleoside triphosphates as substrates.</text>
</comment>
<evidence type="ECO:0000256" key="7">
    <source>
        <dbReference type="ARBA" id="ARBA00023163"/>
    </source>
</evidence>
<dbReference type="NCBIfam" id="NF003513">
    <property type="entry name" value="PRK05182.1-2"/>
    <property type="match status" value="1"/>
</dbReference>
<dbReference type="Gene3D" id="1.10.150.20">
    <property type="entry name" value="5' to 3' exonuclease, C-terminal subdomain"/>
    <property type="match status" value="1"/>
</dbReference>
<keyword evidence="6 11" id="KW-0548">Nucleotidyltransferase</keyword>
<dbReference type="NCBIfam" id="TIGR02027">
    <property type="entry name" value="rpoA"/>
    <property type="match status" value="1"/>
</dbReference>
<evidence type="ECO:0000313" key="16">
    <source>
        <dbReference type="Proteomes" id="UP000264445"/>
    </source>
</evidence>